<dbReference type="InterPro" id="IPR000086">
    <property type="entry name" value="NUDIX_hydrolase_dom"/>
</dbReference>
<comment type="similarity">
    <text evidence="3">Belongs to the Nudix hydrolase family. NudK subfamily.</text>
</comment>
<dbReference type="CDD" id="cd24157">
    <property type="entry name" value="NUDIX_GDPMK"/>
    <property type="match status" value="1"/>
</dbReference>
<reference evidence="10 11" key="1">
    <citation type="journal article" date="2024" name="Chem. Sci.">
        <title>Discovery of megapolipeptins by genome mining of a Burkholderiales bacteria collection.</title>
        <authorList>
            <person name="Paulo B.S."/>
            <person name="Recchia M.J.J."/>
            <person name="Lee S."/>
            <person name="Fergusson C.H."/>
            <person name="Romanowski S.B."/>
            <person name="Hernandez A."/>
            <person name="Krull N."/>
            <person name="Liu D.Y."/>
            <person name="Cavanagh H."/>
            <person name="Bos A."/>
            <person name="Gray C.A."/>
            <person name="Murphy B.T."/>
            <person name="Linington R.G."/>
            <person name="Eustaquio A.S."/>
        </authorList>
    </citation>
    <scope>NUCLEOTIDE SEQUENCE [LARGE SCALE GENOMIC DNA]</scope>
    <source>
        <strain evidence="10 11">RL21-008-BIB-B</strain>
    </source>
</reference>
<dbReference type="PANTHER" id="PTHR11839">
    <property type="entry name" value="UDP/ADP-SUGAR PYROPHOSPHATASE"/>
    <property type="match status" value="1"/>
</dbReference>
<dbReference type="RefSeq" id="WP_408168687.1">
    <property type="nucleotide sequence ID" value="NZ_JAQQFR010000009.1"/>
</dbReference>
<dbReference type="InterPro" id="IPR004385">
    <property type="entry name" value="NDP_pyrophosphatase"/>
</dbReference>
<dbReference type="Proteomes" id="UP001629214">
    <property type="component" value="Unassembled WGS sequence"/>
</dbReference>
<dbReference type="Pfam" id="PF00293">
    <property type="entry name" value="NUDIX"/>
    <property type="match status" value="1"/>
</dbReference>
<evidence type="ECO:0000256" key="6">
    <source>
        <dbReference type="ARBA" id="ARBA00022801"/>
    </source>
</evidence>
<comment type="catalytic activity">
    <reaction evidence="1">
        <text>GDP-alpha-D-mannose + H2O = alpha-D-mannose 1-phosphate + GMP + 2 H(+)</text>
        <dbReference type="Rhea" id="RHEA:27978"/>
        <dbReference type="ChEBI" id="CHEBI:15377"/>
        <dbReference type="ChEBI" id="CHEBI:15378"/>
        <dbReference type="ChEBI" id="CHEBI:57527"/>
        <dbReference type="ChEBI" id="CHEBI:58115"/>
        <dbReference type="ChEBI" id="CHEBI:58409"/>
    </reaction>
</comment>
<evidence type="ECO:0000256" key="3">
    <source>
        <dbReference type="ARBA" id="ARBA00007275"/>
    </source>
</evidence>
<sequence length="196" mass="22253">MENERVRIRNVEVLSDDWYLLKKTTFDYRRADGVWQTLNRETYDRGNGATILLYNLQKRSVILIRQFRFPTYRDGHDGFLVETPAGLLDNASPEQRIREEVAEETGYRVGEVRKVFEVFMSPGSVTEKLHFFVGEYAGDDRAGEGGGNVAEGEDIEVMEVPIQQALMMIAEGEIADGKTIMLLQYAQLHLFGAGPN</sequence>
<evidence type="ECO:0000259" key="9">
    <source>
        <dbReference type="PROSITE" id="PS51462"/>
    </source>
</evidence>
<dbReference type="EMBL" id="JAQQFR010000009">
    <property type="protein sequence ID" value="MFL9879627.1"/>
    <property type="molecule type" value="Genomic_DNA"/>
</dbReference>
<evidence type="ECO:0000313" key="11">
    <source>
        <dbReference type="Proteomes" id="UP001629214"/>
    </source>
</evidence>
<evidence type="ECO:0000256" key="7">
    <source>
        <dbReference type="ARBA" id="ARBA00032162"/>
    </source>
</evidence>
<dbReference type="NCBIfam" id="TIGR00052">
    <property type="entry name" value="nudix-type nucleoside diphosphatase, YffH/AdpP family"/>
    <property type="match status" value="1"/>
</dbReference>
<proteinExistence type="inferred from homology"/>
<comment type="caution">
    <text evidence="10">The sequence shown here is derived from an EMBL/GenBank/DDBJ whole genome shotgun (WGS) entry which is preliminary data.</text>
</comment>
<protein>
    <recommendedName>
        <fullName evidence="5">GDP-mannose pyrophosphatase</fullName>
    </recommendedName>
    <alternativeName>
        <fullName evidence="7">GDP-mannose hydrolase</fullName>
    </alternativeName>
    <alternativeName>
        <fullName evidence="8">GDPMK</fullName>
    </alternativeName>
</protein>
<evidence type="ECO:0000256" key="5">
    <source>
        <dbReference type="ARBA" id="ARBA00016377"/>
    </source>
</evidence>
<feature type="domain" description="Nudix hydrolase" evidence="9">
    <location>
        <begin position="44"/>
        <end position="182"/>
    </location>
</feature>
<comment type="cofactor">
    <cofactor evidence="2">
        <name>Mg(2+)</name>
        <dbReference type="ChEBI" id="CHEBI:18420"/>
    </cofactor>
</comment>
<comment type="subunit">
    <text evidence="4">Homodimer.</text>
</comment>
<dbReference type="Gene3D" id="3.90.79.10">
    <property type="entry name" value="Nucleoside Triphosphate Pyrophosphohydrolase"/>
    <property type="match status" value="1"/>
</dbReference>
<keyword evidence="11" id="KW-1185">Reference proteome</keyword>
<evidence type="ECO:0000256" key="1">
    <source>
        <dbReference type="ARBA" id="ARBA00000847"/>
    </source>
</evidence>
<dbReference type="PROSITE" id="PS51462">
    <property type="entry name" value="NUDIX"/>
    <property type="match status" value="1"/>
</dbReference>
<name>A0ABW8Z935_9BURK</name>
<evidence type="ECO:0000256" key="2">
    <source>
        <dbReference type="ARBA" id="ARBA00001946"/>
    </source>
</evidence>
<dbReference type="InterPro" id="IPR015797">
    <property type="entry name" value="NUDIX_hydrolase-like_dom_sf"/>
</dbReference>
<organism evidence="10 11">
    <name type="scientific">Herbaspirillum rhizosphaerae</name>
    <dbReference type="NCBI Taxonomy" id="346179"/>
    <lineage>
        <taxon>Bacteria</taxon>
        <taxon>Pseudomonadati</taxon>
        <taxon>Pseudomonadota</taxon>
        <taxon>Betaproteobacteria</taxon>
        <taxon>Burkholderiales</taxon>
        <taxon>Oxalobacteraceae</taxon>
        <taxon>Herbaspirillum</taxon>
    </lineage>
</organism>
<dbReference type="PANTHER" id="PTHR11839:SF18">
    <property type="entry name" value="NUDIX HYDROLASE DOMAIN-CONTAINING PROTEIN"/>
    <property type="match status" value="1"/>
</dbReference>
<accession>A0ABW8Z935</accession>
<evidence type="ECO:0000313" key="10">
    <source>
        <dbReference type="EMBL" id="MFL9879627.1"/>
    </source>
</evidence>
<keyword evidence="6" id="KW-0378">Hydrolase</keyword>
<evidence type="ECO:0000256" key="4">
    <source>
        <dbReference type="ARBA" id="ARBA00011738"/>
    </source>
</evidence>
<gene>
    <name evidence="10" type="ORF">PQR63_14605</name>
</gene>
<evidence type="ECO:0000256" key="8">
    <source>
        <dbReference type="ARBA" id="ARBA00032272"/>
    </source>
</evidence>
<dbReference type="SUPFAM" id="SSF55811">
    <property type="entry name" value="Nudix"/>
    <property type="match status" value="1"/>
</dbReference>